<dbReference type="GO" id="GO:0006508">
    <property type="term" value="P:proteolysis"/>
    <property type="evidence" value="ECO:0007669"/>
    <property type="project" value="UniProtKB-KW"/>
</dbReference>
<dbReference type="GO" id="GO:0005615">
    <property type="term" value="C:extracellular space"/>
    <property type="evidence" value="ECO:0007669"/>
    <property type="project" value="TreeGrafter"/>
</dbReference>
<dbReference type="Gene3D" id="3.30.70.80">
    <property type="entry name" value="Peptidase S8 propeptide/proteinase inhibitor I9"/>
    <property type="match status" value="1"/>
</dbReference>
<evidence type="ECO:0000256" key="3">
    <source>
        <dbReference type="ARBA" id="ARBA00022801"/>
    </source>
</evidence>
<dbReference type="InterPro" id="IPR037045">
    <property type="entry name" value="S8pro/Inhibitor_I9_sf"/>
</dbReference>
<dbReference type="PANTHER" id="PTHR43806">
    <property type="entry name" value="PEPTIDASE S8"/>
    <property type="match status" value="1"/>
</dbReference>
<dbReference type="AlphaFoldDB" id="A0A9P7Y2Z4"/>
<organism evidence="5 6">
    <name type="scientific">Linnemannia hyalina</name>
    <dbReference type="NCBI Taxonomy" id="64524"/>
    <lineage>
        <taxon>Eukaryota</taxon>
        <taxon>Fungi</taxon>
        <taxon>Fungi incertae sedis</taxon>
        <taxon>Mucoromycota</taxon>
        <taxon>Mortierellomycotina</taxon>
        <taxon>Mortierellomycetes</taxon>
        <taxon>Mortierellales</taxon>
        <taxon>Mortierellaceae</taxon>
        <taxon>Linnemannia</taxon>
    </lineage>
</organism>
<dbReference type="SUPFAM" id="SSF52743">
    <property type="entry name" value="Subtilisin-like"/>
    <property type="match status" value="1"/>
</dbReference>
<keyword evidence="4" id="KW-0720">Serine protease</keyword>
<gene>
    <name evidence="5" type="primary">SUB8_5</name>
    <name evidence="5" type="ORF">KI688_008082</name>
</gene>
<evidence type="ECO:0000256" key="1">
    <source>
        <dbReference type="ARBA" id="ARBA00011073"/>
    </source>
</evidence>
<sequence length="327" mass="35734">MAPLLSLAVESKAFPDYYLVVFKDGVRANDFSTLAAQNFPSSGFSSSRQFTFGGWPISVWNDIVSGVKHAYDIGTFQGIPGRFHPGALHLIRANLAVAYVECDSVGRLTNLKTQHNATWGPARLCQRSSLAVKQKDAGEPAFDYVHELRSGLNVTVFVIDTGINLDHKEFEGRAKWRIMTVEGGTSVMTMDMAPIVRALWAVAPLVLRNLHLVAVKVIGENGHGSVSEFIRRHLELKRVQGASHRGSVAILSIGYERSRAMDTLVRAAIDARVHVAVAAGNTEPTIELKGLVLSKATRGALINVPDDTVNLLASNGEEEDNKHFHTW</sequence>
<accession>A0A9P7Y2Z4</accession>
<protein>
    <submittedName>
        <fullName evidence="5">Serine protease</fullName>
    </submittedName>
</protein>
<name>A0A9P7Y2Z4_9FUNG</name>
<dbReference type="SUPFAM" id="SSF54897">
    <property type="entry name" value="Protease propeptides/inhibitors"/>
    <property type="match status" value="1"/>
</dbReference>
<comment type="similarity">
    <text evidence="1">Belongs to the peptidase S8 family.</text>
</comment>
<dbReference type="InterPro" id="IPR023827">
    <property type="entry name" value="Peptidase_S8_Asp-AS"/>
</dbReference>
<evidence type="ECO:0000313" key="5">
    <source>
        <dbReference type="EMBL" id="KAG9070544.1"/>
    </source>
</evidence>
<evidence type="ECO:0000256" key="2">
    <source>
        <dbReference type="ARBA" id="ARBA00022670"/>
    </source>
</evidence>
<dbReference type="Proteomes" id="UP000707451">
    <property type="component" value="Unassembled WGS sequence"/>
</dbReference>
<dbReference type="GO" id="GO:0004252">
    <property type="term" value="F:serine-type endopeptidase activity"/>
    <property type="evidence" value="ECO:0007669"/>
    <property type="project" value="InterPro"/>
</dbReference>
<dbReference type="EMBL" id="JAHRHY010000003">
    <property type="protein sequence ID" value="KAG9070544.1"/>
    <property type="molecule type" value="Genomic_DNA"/>
</dbReference>
<keyword evidence="3" id="KW-0378">Hydrolase</keyword>
<comment type="caution">
    <text evidence="5">The sequence shown here is derived from an EMBL/GenBank/DDBJ whole genome shotgun (WGS) entry which is preliminary data.</text>
</comment>
<evidence type="ECO:0000313" key="6">
    <source>
        <dbReference type="Proteomes" id="UP000707451"/>
    </source>
</evidence>
<dbReference type="PANTHER" id="PTHR43806:SF11">
    <property type="entry name" value="CEREVISIN-RELATED"/>
    <property type="match status" value="1"/>
</dbReference>
<reference evidence="5" key="1">
    <citation type="submission" date="2021-06" db="EMBL/GenBank/DDBJ databases">
        <title>Genome Sequence of Mortierella hyaline Strain SCG-10, a Cold-Adapted, Nitrate-Reducing Fungus Isolated from Soil in Minnesota, USA.</title>
        <authorList>
            <person name="Aldossari N."/>
        </authorList>
    </citation>
    <scope>NUCLEOTIDE SEQUENCE</scope>
    <source>
        <strain evidence="5">SCG-10</strain>
    </source>
</reference>
<dbReference type="OrthoDB" id="2414791at2759"/>
<proteinExistence type="inferred from homology"/>
<dbReference type="InterPro" id="IPR036852">
    <property type="entry name" value="Peptidase_S8/S53_dom_sf"/>
</dbReference>
<dbReference type="PROSITE" id="PS00136">
    <property type="entry name" value="SUBTILASE_ASP"/>
    <property type="match status" value="1"/>
</dbReference>
<keyword evidence="6" id="KW-1185">Reference proteome</keyword>
<evidence type="ECO:0000256" key="4">
    <source>
        <dbReference type="ARBA" id="ARBA00022825"/>
    </source>
</evidence>
<keyword evidence="2 5" id="KW-0645">Protease</keyword>
<dbReference type="Gene3D" id="3.40.50.200">
    <property type="entry name" value="Peptidase S8/S53 domain"/>
    <property type="match status" value="1"/>
</dbReference>
<dbReference type="InterPro" id="IPR050131">
    <property type="entry name" value="Peptidase_S8_subtilisin-like"/>
</dbReference>